<gene>
    <name evidence="2" type="ordered locus">AALP_Aa7g134300</name>
</gene>
<dbReference type="Gramene" id="KFK29437">
    <property type="protein sequence ID" value="KFK29437"/>
    <property type="gene ID" value="AALP_AA7G134300"/>
</dbReference>
<organism evidence="2 3">
    <name type="scientific">Arabis alpina</name>
    <name type="common">Alpine rock-cress</name>
    <dbReference type="NCBI Taxonomy" id="50452"/>
    <lineage>
        <taxon>Eukaryota</taxon>
        <taxon>Viridiplantae</taxon>
        <taxon>Streptophyta</taxon>
        <taxon>Embryophyta</taxon>
        <taxon>Tracheophyta</taxon>
        <taxon>Spermatophyta</taxon>
        <taxon>Magnoliopsida</taxon>
        <taxon>eudicotyledons</taxon>
        <taxon>Gunneridae</taxon>
        <taxon>Pentapetalae</taxon>
        <taxon>rosids</taxon>
        <taxon>malvids</taxon>
        <taxon>Brassicales</taxon>
        <taxon>Brassicaceae</taxon>
        <taxon>Arabideae</taxon>
        <taxon>Arabis</taxon>
    </lineage>
</organism>
<dbReference type="Proteomes" id="UP000029120">
    <property type="component" value="Chromosome 7"/>
</dbReference>
<name>A0A087GHT5_ARAAL</name>
<feature type="region of interest" description="Disordered" evidence="1">
    <location>
        <begin position="1"/>
        <end position="21"/>
    </location>
</feature>
<keyword evidence="3" id="KW-1185">Reference proteome</keyword>
<evidence type="ECO:0000313" key="3">
    <source>
        <dbReference type="Proteomes" id="UP000029120"/>
    </source>
</evidence>
<dbReference type="EMBL" id="CM002875">
    <property type="protein sequence ID" value="KFK29437.1"/>
    <property type="molecule type" value="Genomic_DNA"/>
</dbReference>
<dbReference type="AlphaFoldDB" id="A0A087GHT5"/>
<proteinExistence type="predicted"/>
<feature type="region of interest" description="Disordered" evidence="1">
    <location>
        <begin position="76"/>
        <end position="101"/>
    </location>
</feature>
<evidence type="ECO:0000313" key="2">
    <source>
        <dbReference type="EMBL" id="KFK29437.1"/>
    </source>
</evidence>
<protein>
    <submittedName>
        <fullName evidence="2">Uncharacterized protein</fullName>
    </submittedName>
</protein>
<reference evidence="3" key="1">
    <citation type="journal article" date="2015" name="Nat. Plants">
        <title>Genome expansion of Arabis alpina linked with retrotransposition and reduced symmetric DNA methylation.</title>
        <authorList>
            <person name="Willing E.M."/>
            <person name="Rawat V."/>
            <person name="Mandakova T."/>
            <person name="Maumus F."/>
            <person name="James G.V."/>
            <person name="Nordstroem K.J."/>
            <person name="Becker C."/>
            <person name="Warthmann N."/>
            <person name="Chica C."/>
            <person name="Szarzynska B."/>
            <person name="Zytnicki M."/>
            <person name="Albani M.C."/>
            <person name="Kiefer C."/>
            <person name="Bergonzi S."/>
            <person name="Castaings L."/>
            <person name="Mateos J.L."/>
            <person name="Berns M.C."/>
            <person name="Bujdoso N."/>
            <person name="Piofczyk T."/>
            <person name="de Lorenzo L."/>
            <person name="Barrero-Sicilia C."/>
            <person name="Mateos I."/>
            <person name="Piednoel M."/>
            <person name="Hagmann J."/>
            <person name="Chen-Min-Tao R."/>
            <person name="Iglesias-Fernandez R."/>
            <person name="Schuster S.C."/>
            <person name="Alonso-Blanco C."/>
            <person name="Roudier F."/>
            <person name="Carbonero P."/>
            <person name="Paz-Ares J."/>
            <person name="Davis S.J."/>
            <person name="Pecinka A."/>
            <person name="Quesneville H."/>
            <person name="Colot V."/>
            <person name="Lysak M.A."/>
            <person name="Weigel D."/>
            <person name="Coupland G."/>
            <person name="Schneeberger K."/>
        </authorList>
    </citation>
    <scope>NUCLEOTIDE SEQUENCE [LARGE SCALE GENOMIC DNA]</scope>
    <source>
        <strain evidence="3">cv. Pajares</strain>
    </source>
</reference>
<feature type="compositionally biased region" description="Polar residues" evidence="1">
    <location>
        <begin position="76"/>
        <end position="98"/>
    </location>
</feature>
<accession>A0A087GHT5</accession>
<evidence type="ECO:0000256" key="1">
    <source>
        <dbReference type="SAM" id="MobiDB-lite"/>
    </source>
</evidence>
<sequence length="189" mass="19732">MENQSVDGVFGLEPDGHGGGEGVVADVVDVTDVTGAATDTSATVADITDVVAASSGVHVAIGSRCTDDLVLTSGTDVSASPASSNVPDVPIGNQTSSHGLDPSKLFDPTDPMLPPGRVFFLFNSASCSSPYSRRAHDAAQAVSGETQRLYWQGKGHRPRNSFEDAESRHISCGCYRERGFGERRCCPTG</sequence>